<reference evidence="1 2" key="1">
    <citation type="submission" date="2020-04" db="EMBL/GenBank/DDBJ databases">
        <authorList>
            <person name="De Canck E."/>
        </authorList>
    </citation>
    <scope>NUCLEOTIDE SEQUENCE [LARGE SCALE GENOMIC DNA]</scope>
    <source>
        <strain evidence="1 2">LMG 28138</strain>
    </source>
</reference>
<keyword evidence="2" id="KW-1185">Reference proteome</keyword>
<evidence type="ECO:0000313" key="1">
    <source>
        <dbReference type="EMBL" id="CAB3809266.1"/>
    </source>
</evidence>
<organism evidence="1 2">
    <name type="scientific">Pararobbsia alpina</name>
    <dbReference type="NCBI Taxonomy" id="621374"/>
    <lineage>
        <taxon>Bacteria</taxon>
        <taxon>Pseudomonadati</taxon>
        <taxon>Pseudomonadota</taxon>
        <taxon>Betaproteobacteria</taxon>
        <taxon>Burkholderiales</taxon>
        <taxon>Burkholderiaceae</taxon>
        <taxon>Pararobbsia</taxon>
    </lineage>
</organism>
<gene>
    <name evidence="1" type="ORF">LMG28138_06090</name>
</gene>
<dbReference type="InterPro" id="IPR025528">
    <property type="entry name" value="BrnA_antitoxin"/>
</dbReference>
<accession>A0A6S7DIM0</accession>
<dbReference type="RefSeq" id="WP_175108551.1">
    <property type="nucleotide sequence ID" value="NZ_CADIKM010000166.1"/>
</dbReference>
<dbReference type="Proteomes" id="UP000494115">
    <property type="component" value="Unassembled WGS sequence"/>
</dbReference>
<dbReference type="AlphaFoldDB" id="A0A6S7DIM0"/>
<evidence type="ECO:0000313" key="2">
    <source>
        <dbReference type="Proteomes" id="UP000494115"/>
    </source>
</evidence>
<sequence>MHNTIKTRSGRKIILPTPEEEAAINRGIAADPDTYELTAEEFKKLRPYGEVMAERKRMGRPPSASPKVAVSVRYDQDIVDAFRSTGDGWQTRMNDALRVYLSEHPIDAAA</sequence>
<evidence type="ECO:0008006" key="3">
    <source>
        <dbReference type="Google" id="ProtNLM"/>
    </source>
</evidence>
<proteinExistence type="predicted"/>
<dbReference type="Pfam" id="PF14384">
    <property type="entry name" value="BrnA_antitoxin"/>
    <property type="match status" value="1"/>
</dbReference>
<dbReference type="EMBL" id="CADIKM010000166">
    <property type="protein sequence ID" value="CAB3809266.1"/>
    <property type="molecule type" value="Genomic_DNA"/>
</dbReference>
<name>A0A6S7DIM0_9BURK</name>
<protein>
    <recommendedName>
        <fullName evidence="3">BrnA antitoxin of type II toxin-antitoxin system</fullName>
    </recommendedName>
</protein>